<comment type="caution">
    <text evidence="13">The sequence shown here is derived from an EMBL/GenBank/DDBJ whole genome shotgun (WGS) entry which is preliminary data.</text>
</comment>
<dbReference type="SUPFAM" id="SSF103473">
    <property type="entry name" value="MFS general substrate transporter"/>
    <property type="match status" value="1"/>
</dbReference>
<evidence type="ECO:0000313" key="14">
    <source>
        <dbReference type="Proteomes" id="UP001194746"/>
    </source>
</evidence>
<feature type="transmembrane region" description="Helical" evidence="11">
    <location>
        <begin position="685"/>
        <end position="707"/>
    </location>
</feature>
<organism evidence="13 14">
    <name type="scientific">Aspergillus nanangensis</name>
    <dbReference type="NCBI Taxonomy" id="2582783"/>
    <lineage>
        <taxon>Eukaryota</taxon>
        <taxon>Fungi</taxon>
        <taxon>Dikarya</taxon>
        <taxon>Ascomycota</taxon>
        <taxon>Pezizomycotina</taxon>
        <taxon>Eurotiomycetes</taxon>
        <taxon>Eurotiomycetidae</taxon>
        <taxon>Eurotiales</taxon>
        <taxon>Aspergillaceae</taxon>
        <taxon>Aspergillus</taxon>
        <taxon>Aspergillus subgen. Circumdati</taxon>
    </lineage>
</organism>
<dbReference type="InterPro" id="IPR016691">
    <property type="entry name" value="TRMT11"/>
</dbReference>
<name>A0AAD4CK80_ASPNN</name>
<feature type="transmembrane region" description="Helical" evidence="11">
    <location>
        <begin position="799"/>
        <end position="817"/>
    </location>
</feature>
<feature type="transmembrane region" description="Helical" evidence="11">
    <location>
        <begin position="562"/>
        <end position="580"/>
    </location>
</feature>
<dbReference type="Gene3D" id="1.20.1250.20">
    <property type="entry name" value="MFS general substrate transporter like domains"/>
    <property type="match status" value="2"/>
</dbReference>
<dbReference type="InterPro" id="IPR059073">
    <property type="entry name" value="TRMT11_N"/>
</dbReference>
<dbReference type="FunFam" id="1.20.1250.20:FF:000018">
    <property type="entry name" value="MFS transporter permease"/>
    <property type="match status" value="1"/>
</dbReference>
<gene>
    <name evidence="13" type="ORF">FE257_009618</name>
</gene>
<dbReference type="InterPro" id="IPR002052">
    <property type="entry name" value="DNA_methylase_N6_adenine_CS"/>
</dbReference>
<dbReference type="GO" id="GO:0032259">
    <property type="term" value="P:methylation"/>
    <property type="evidence" value="ECO:0007669"/>
    <property type="project" value="UniProtKB-UniRule"/>
</dbReference>
<evidence type="ECO:0000256" key="10">
    <source>
        <dbReference type="PROSITE-ProRule" id="PRU00959"/>
    </source>
</evidence>
<dbReference type="GO" id="GO:0022857">
    <property type="term" value="F:transmembrane transporter activity"/>
    <property type="evidence" value="ECO:0007669"/>
    <property type="project" value="InterPro"/>
</dbReference>
<evidence type="ECO:0000256" key="1">
    <source>
        <dbReference type="ARBA" id="ARBA00004141"/>
    </source>
</evidence>
<dbReference type="Pfam" id="PF01170">
    <property type="entry name" value="UPF0020"/>
    <property type="match status" value="1"/>
</dbReference>
<dbReference type="PANTHER" id="PTHR43791">
    <property type="entry name" value="PERMEASE-RELATED"/>
    <property type="match status" value="1"/>
</dbReference>
<evidence type="ECO:0000256" key="3">
    <source>
        <dbReference type="ARBA" id="ARBA00008335"/>
    </source>
</evidence>
<keyword evidence="4" id="KW-0813">Transport</keyword>
<sequence>MEYLIRFAQTHETFRRPELEALASLQGIDLEILFYDRFSPYCIVKLQSEQDARSLVSRSILAKDIVELWGQGTTYEELHADVRRRTHHRWADYLKTSFRFTVESFGGRRTMEAKRDIIQSFSYVAFEGPIDLKNPDEDFWVMEEYLSPQELAAKSTNGTGPAPPNEPRAPLKIYLGRWVGNSSRDVINKYDLKKRGYISTTSMDAELTLITANMAHAAPGKFFYDPFVGTGSFCVAAAHFGAATFGSDIDGRSFRGKDRKPDEPIGLLANFQQYGIADRYMDAFTSDLTNSPLRPCQLLDGIVCDPPYGVREGLRVLGMRDGRAKPEVIIDGVPSHLRPDYIAPKKPYGFEAMLNDILAFACQTLVTHGRLAMWMPTSNDEDVDLLIPMHPNLQVISVSVQPFSNWSRRLIVYRRLPEGETSDISLARRKADAEGVNADELNAFRKKRDAITLLRIKRGGLSWRPRPTSLSRLHKGKMPSLTHEENFVGSKDPSQAQAATDQHGRALFQFDKAAERRLRWKMDLYILPTVSLLYLFCFIDRANIGNAKLAGFDKDLGLTGYGYNHVLSVFYISYIIFEIPGSLCCKWMGPGWFIPLSALLFGVSSVATAFVNTIHQASGVRFLLGVAEAGMMPGIAYYLSRWYRRSELAFRLSTYIVMAPLAGAFGGLLASGILKLDHFGSLHTWRMLFAVEGIITIGLAIISFCTLTDRPETARWLSQGEKDLAIARLKSERVATTVLLDKIDTKKLLRGIFSPVTLATSLIFLLDNITVGGLAFFAPTIVKTIYPDSSVIHQQLLTVPPYIVGAFFTLLLPFLSWQFDRRMPFFVAGPPLMMAGYIMFLTSTDAKVRYGATFLIASGAFAFGALCNAHVSNNVISDTARSAAIGTNVMIGHIGGLISTWSFLEFDAPNYPIGNGLNLATSSTCLILSGLLWVWMHRDNRKRERTDIDNALSGLSVSQIQDLDWRNPAFKWRP</sequence>
<dbReference type="Pfam" id="PF07690">
    <property type="entry name" value="MFS_1"/>
    <property type="match status" value="1"/>
</dbReference>
<evidence type="ECO:0000256" key="5">
    <source>
        <dbReference type="ARBA" id="ARBA00022555"/>
    </source>
</evidence>
<feature type="transmembrane region" description="Helical" evidence="11">
    <location>
        <begin position="524"/>
        <end position="542"/>
    </location>
</feature>
<proteinExistence type="inferred from homology"/>
<dbReference type="GO" id="GO:0016020">
    <property type="term" value="C:membrane"/>
    <property type="evidence" value="ECO:0007669"/>
    <property type="project" value="UniProtKB-SubCell"/>
</dbReference>
<dbReference type="EMBL" id="VCAU01000056">
    <property type="protein sequence ID" value="KAF9887812.1"/>
    <property type="molecule type" value="Genomic_DNA"/>
</dbReference>
<evidence type="ECO:0000256" key="7">
    <source>
        <dbReference type="ARBA" id="ARBA00022989"/>
    </source>
</evidence>
<keyword evidence="10" id="KW-0949">S-adenosyl-L-methionine</keyword>
<dbReference type="InterPro" id="IPR036259">
    <property type="entry name" value="MFS_trans_sf"/>
</dbReference>
<dbReference type="FunFam" id="1.20.1250.20:FF:000013">
    <property type="entry name" value="MFS general substrate transporter"/>
    <property type="match status" value="1"/>
</dbReference>
<dbReference type="GO" id="GO:0043527">
    <property type="term" value="C:tRNA methyltransferase complex"/>
    <property type="evidence" value="ECO:0007669"/>
    <property type="project" value="UniProtKB-ARBA"/>
</dbReference>
<evidence type="ECO:0000256" key="8">
    <source>
        <dbReference type="ARBA" id="ARBA00023136"/>
    </source>
</evidence>
<evidence type="ECO:0000256" key="2">
    <source>
        <dbReference type="ARBA" id="ARBA00004496"/>
    </source>
</evidence>
<feature type="transmembrane region" description="Helical" evidence="11">
    <location>
        <begin position="824"/>
        <end position="844"/>
    </location>
</feature>
<dbReference type="SUPFAM" id="SSF53335">
    <property type="entry name" value="S-adenosyl-L-methionine-dependent methyltransferases"/>
    <property type="match status" value="1"/>
</dbReference>
<feature type="transmembrane region" description="Helical" evidence="11">
    <location>
        <begin position="592"/>
        <end position="614"/>
    </location>
</feature>
<keyword evidence="10" id="KW-0489">Methyltransferase</keyword>
<keyword evidence="10" id="KW-0694">RNA-binding</keyword>
<comment type="similarity">
    <text evidence="3">Belongs to the major facilitator superfamily.</text>
</comment>
<feature type="transmembrane region" description="Helical" evidence="11">
    <location>
        <begin position="652"/>
        <end position="673"/>
    </location>
</feature>
<dbReference type="InterPro" id="IPR020846">
    <property type="entry name" value="MFS_dom"/>
</dbReference>
<dbReference type="PROSITE" id="PS50850">
    <property type="entry name" value="MFS"/>
    <property type="match status" value="1"/>
</dbReference>
<comment type="similarity">
    <text evidence="10">Belongs to the class I-like SAM-binding methyltransferase superfamily. TRM11 methyltransferase family.</text>
</comment>
<keyword evidence="8 11" id="KW-0472">Membrane</keyword>
<dbReference type="InterPro" id="IPR011701">
    <property type="entry name" value="MFS"/>
</dbReference>
<reference evidence="13" key="1">
    <citation type="journal article" date="2019" name="Beilstein J. Org. Chem.">
        <title>Nanangenines: drimane sesquiterpenoids as the dominant metabolite cohort of a novel Australian fungus, Aspergillus nanangensis.</title>
        <authorList>
            <person name="Lacey H.J."/>
            <person name="Gilchrist C.L.M."/>
            <person name="Crombie A."/>
            <person name="Kalaitzis J.A."/>
            <person name="Vuong D."/>
            <person name="Rutledge P.J."/>
            <person name="Turner P."/>
            <person name="Pitt J.I."/>
            <person name="Lacey E."/>
            <person name="Chooi Y.H."/>
            <person name="Piggott A.M."/>
        </authorList>
    </citation>
    <scope>NUCLEOTIDE SEQUENCE</scope>
    <source>
        <strain evidence="13">MST-FP2251</strain>
    </source>
</reference>
<dbReference type="InterPro" id="IPR029063">
    <property type="entry name" value="SAM-dependent_MTases_sf"/>
</dbReference>
<evidence type="ECO:0000256" key="9">
    <source>
        <dbReference type="ARBA" id="ARBA00066937"/>
    </source>
</evidence>
<dbReference type="Gene3D" id="3.40.50.150">
    <property type="entry name" value="Vaccinia Virus protein VP39"/>
    <property type="match status" value="1"/>
</dbReference>
<dbReference type="EC" id="2.1.1.214" evidence="9"/>
<reference evidence="13" key="2">
    <citation type="submission" date="2020-02" db="EMBL/GenBank/DDBJ databases">
        <authorList>
            <person name="Gilchrist C.L.M."/>
            <person name="Chooi Y.-H."/>
        </authorList>
    </citation>
    <scope>NUCLEOTIDE SEQUENCE</scope>
    <source>
        <strain evidence="13">MST-FP2251</strain>
    </source>
</reference>
<feature type="transmembrane region" description="Helical" evidence="11">
    <location>
        <begin position="916"/>
        <end position="935"/>
    </location>
</feature>
<dbReference type="PANTHER" id="PTHR43791:SF48">
    <property type="entry name" value="TRANSPORTER, PUTATIVE (AFU_ORTHOLOGUE AFUA_4G01000)-RELATED"/>
    <property type="match status" value="1"/>
</dbReference>
<dbReference type="PROSITE" id="PS00092">
    <property type="entry name" value="N6_MTASE"/>
    <property type="match status" value="1"/>
</dbReference>
<evidence type="ECO:0000256" key="4">
    <source>
        <dbReference type="ARBA" id="ARBA00022448"/>
    </source>
</evidence>
<dbReference type="PROSITE" id="PS51627">
    <property type="entry name" value="SAM_MT_TRM11"/>
    <property type="match status" value="1"/>
</dbReference>
<keyword evidence="7 11" id="KW-1133">Transmembrane helix</keyword>
<feature type="domain" description="Major facilitator superfamily (MFS) profile" evidence="12">
    <location>
        <begin position="526"/>
        <end position="941"/>
    </location>
</feature>
<evidence type="ECO:0000256" key="6">
    <source>
        <dbReference type="ARBA" id="ARBA00022692"/>
    </source>
</evidence>
<feature type="transmembrane region" description="Helical" evidence="11">
    <location>
        <begin position="756"/>
        <end position="779"/>
    </location>
</feature>
<keyword evidence="5 10" id="KW-0820">tRNA-binding</keyword>
<comment type="subcellular location">
    <subcellularLocation>
        <location evidence="2">Cytoplasm</location>
    </subcellularLocation>
    <subcellularLocation>
        <location evidence="1">Membrane</location>
        <topology evidence="1">Multi-pass membrane protein</topology>
    </subcellularLocation>
</comment>
<protein>
    <recommendedName>
        <fullName evidence="9">tRNA (guanine(10)-N(2))-methyltransferase</fullName>
        <ecNumber evidence="9">2.1.1.214</ecNumber>
    </recommendedName>
</protein>
<dbReference type="AlphaFoldDB" id="A0AAD4CK80"/>
<keyword evidence="10" id="KW-0819">tRNA processing</keyword>
<dbReference type="InterPro" id="IPR000241">
    <property type="entry name" value="RlmKL-like_Mtase"/>
</dbReference>
<evidence type="ECO:0000256" key="11">
    <source>
        <dbReference type="SAM" id="Phobius"/>
    </source>
</evidence>
<feature type="transmembrane region" description="Helical" evidence="11">
    <location>
        <begin position="883"/>
        <end position="904"/>
    </location>
</feature>
<dbReference type="Proteomes" id="UP001194746">
    <property type="component" value="Unassembled WGS sequence"/>
</dbReference>
<keyword evidence="6 11" id="KW-0812">Transmembrane</keyword>
<keyword evidence="14" id="KW-1185">Reference proteome</keyword>
<feature type="transmembrane region" description="Helical" evidence="11">
    <location>
        <begin position="850"/>
        <end position="871"/>
    </location>
</feature>
<keyword evidence="10" id="KW-0808">Transferase</keyword>
<evidence type="ECO:0000313" key="13">
    <source>
        <dbReference type="EMBL" id="KAF9887812.1"/>
    </source>
</evidence>
<dbReference type="GO" id="GO:0160102">
    <property type="term" value="F:tRNA (guanine(10)-N2)-methyltransferase activity"/>
    <property type="evidence" value="ECO:0007669"/>
    <property type="project" value="UniProtKB-EC"/>
</dbReference>
<evidence type="ECO:0000259" key="12">
    <source>
        <dbReference type="PROSITE" id="PS50850"/>
    </source>
</evidence>
<accession>A0AAD4CK80</accession>
<dbReference type="Pfam" id="PF25904">
    <property type="entry name" value="Tmrp11_N"/>
    <property type="match status" value="1"/>
</dbReference>
<dbReference type="GO" id="GO:0008033">
    <property type="term" value="P:tRNA processing"/>
    <property type="evidence" value="ECO:0007669"/>
    <property type="project" value="UniProtKB-UniRule"/>
</dbReference>
<dbReference type="GO" id="GO:0000049">
    <property type="term" value="F:tRNA binding"/>
    <property type="evidence" value="ECO:0007669"/>
    <property type="project" value="UniProtKB-UniRule"/>
</dbReference>